<dbReference type="PANTHER" id="PTHR28008:SF1">
    <property type="entry name" value="DOMAIN PROTEIN, PUTATIVE (AFU_ORTHOLOGUE AFUA_3G10980)-RELATED"/>
    <property type="match status" value="1"/>
</dbReference>
<proteinExistence type="predicted"/>
<evidence type="ECO:0000313" key="4">
    <source>
        <dbReference type="Proteomes" id="UP001296943"/>
    </source>
</evidence>
<dbReference type="InterPro" id="IPR016747">
    <property type="entry name" value="Phosphotransbutyrylase"/>
</dbReference>
<sequence length="160" mass="18477">MKIFLLRILPIIWMGIIFFASSQPYQEQDIKPFLSNTLDLSFLIPYFDWIEFHYHHSEVSITELGINGLIEFFIRKGAHVTVFLVLMVLLYFACLTFKTKRKPSIIALFLTVAYAIFDEIHQGFTPNRTPFTGDVVLDSIGALLGLLFILTIPAKYKQRI</sequence>
<evidence type="ECO:0000313" key="3">
    <source>
        <dbReference type="EMBL" id="MBM7570266.1"/>
    </source>
</evidence>
<dbReference type="Proteomes" id="UP001296943">
    <property type="component" value="Unassembled WGS sequence"/>
</dbReference>
<keyword evidence="1" id="KW-0472">Membrane</keyword>
<gene>
    <name evidence="3" type="ORF">JOC48_000744</name>
</gene>
<dbReference type="PIRSF" id="PIRSF019083">
    <property type="entry name" value="UCP019083_VanZ"/>
    <property type="match status" value="1"/>
</dbReference>
<dbReference type="RefSeq" id="WP_204497703.1">
    <property type="nucleotide sequence ID" value="NZ_JAFBDR010000003.1"/>
</dbReference>
<keyword evidence="4" id="KW-1185">Reference proteome</keyword>
<protein>
    <submittedName>
        <fullName evidence="3">VanZ family protein</fullName>
    </submittedName>
</protein>
<feature type="transmembrane region" description="Helical" evidence="1">
    <location>
        <begin position="104"/>
        <end position="124"/>
    </location>
</feature>
<feature type="transmembrane region" description="Helical" evidence="1">
    <location>
        <begin position="136"/>
        <end position="154"/>
    </location>
</feature>
<dbReference type="EMBL" id="JAFBDR010000003">
    <property type="protein sequence ID" value="MBM7570266.1"/>
    <property type="molecule type" value="Genomic_DNA"/>
</dbReference>
<keyword evidence="1" id="KW-0812">Transmembrane</keyword>
<name>A0ABS2MWJ5_9BACI</name>
<reference evidence="3 4" key="1">
    <citation type="submission" date="2021-01" db="EMBL/GenBank/DDBJ databases">
        <title>Genomic Encyclopedia of Type Strains, Phase IV (KMG-IV): sequencing the most valuable type-strain genomes for metagenomic binning, comparative biology and taxonomic classification.</title>
        <authorList>
            <person name="Goeker M."/>
        </authorList>
    </citation>
    <scope>NUCLEOTIDE SEQUENCE [LARGE SCALE GENOMIC DNA]</scope>
    <source>
        <strain evidence="3 4">DSM 23711</strain>
    </source>
</reference>
<keyword evidence="1" id="KW-1133">Transmembrane helix</keyword>
<accession>A0ABS2MWJ5</accession>
<organism evidence="3 4">
    <name type="scientific">Aquibacillus albus</name>
    <dbReference type="NCBI Taxonomy" id="1168171"/>
    <lineage>
        <taxon>Bacteria</taxon>
        <taxon>Bacillati</taxon>
        <taxon>Bacillota</taxon>
        <taxon>Bacilli</taxon>
        <taxon>Bacillales</taxon>
        <taxon>Bacillaceae</taxon>
        <taxon>Aquibacillus</taxon>
    </lineage>
</organism>
<evidence type="ECO:0000256" key="1">
    <source>
        <dbReference type="SAM" id="Phobius"/>
    </source>
</evidence>
<dbReference type="InterPro" id="IPR006976">
    <property type="entry name" value="VanZ-like"/>
</dbReference>
<feature type="transmembrane region" description="Helical" evidence="1">
    <location>
        <begin position="77"/>
        <end position="97"/>
    </location>
</feature>
<comment type="caution">
    <text evidence="3">The sequence shown here is derived from an EMBL/GenBank/DDBJ whole genome shotgun (WGS) entry which is preliminary data.</text>
</comment>
<dbReference type="NCBIfam" id="NF037970">
    <property type="entry name" value="vanZ_1"/>
    <property type="match status" value="1"/>
</dbReference>
<feature type="domain" description="VanZ-like" evidence="2">
    <location>
        <begin position="9"/>
        <end position="150"/>
    </location>
</feature>
<dbReference type="Pfam" id="PF04892">
    <property type="entry name" value="VanZ"/>
    <property type="match status" value="1"/>
</dbReference>
<dbReference type="PANTHER" id="PTHR28008">
    <property type="entry name" value="DOMAIN PROTEIN, PUTATIVE (AFU_ORTHOLOGUE AFUA_3G10980)-RELATED"/>
    <property type="match status" value="1"/>
</dbReference>
<evidence type="ECO:0000259" key="2">
    <source>
        <dbReference type="Pfam" id="PF04892"/>
    </source>
</evidence>